<keyword evidence="5" id="KW-0325">Glycoprotein</keyword>
<evidence type="ECO:0000256" key="5">
    <source>
        <dbReference type="ARBA" id="ARBA00023180"/>
    </source>
</evidence>
<dbReference type="PANTHER" id="PTHR11010">
    <property type="entry name" value="PROTEASE S28 PRO-X CARBOXYPEPTIDASE-RELATED"/>
    <property type="match status" value="1"/>
</dbReference>
<keyword evidence="2" id="KW-0645">Protease</keyword>
<dbReference type="AlphaFoldDB" id="A0A5N5XFU6"/>
<dbReference type="FunFam" id="3.40.50.1820:FF:000636">
    <property type="entry name" value="Serine peptidase, family S28, putative"/>
    <property type="match status" value="1"/>
</dbReference>
<comment type="similarity">
    <text evidence="1">Belongs to the peptidase S28 family.</text>
</comment>
<name>A0A5N5XFU6_9EURO</name>
<organism evidence="6 7">
    <name type="scientific">Aspergillus leporis</name>
    <dbReference type="NCBI Taxonomy" id="41062"/>
    <lineage>
        <taxon>Eukaryota</taxon>
        <taxon>Fungi</taxon>
        <taxon>Dikarya</taxon>
        <taxon>Ascomycota</taxon>
        <taxon>Pezizomycotina</taxon>
        <taxon>Eurotiomycetes</taxon>
        <taxon>Eurotiomycetidae</taxon>
        <taxon>Eurotiales</taxon>
        <taxon>Aspergillaceae</taxon>
        <taxon>Aspergillus</taxon>
        <taxon>Aspergillus subgen. Circumdati</taxon>
    </lineage>
</organism>
<dbReference type="OrthoDB" id="1735038at2759"/>
<dbReference type="PANTHER" id="PTHR11010:SF109">
    <property type="entry name" value="PEPTIDASE, FAMILY S28, PUTATIVE (AFU_ORTHOLOGUE AFUA_4G03790)-RELATED"/>
    <property type="match status" value="1"/>
</dbReference>
<dbReference type="InterPro" id="IPR008758">
    <property type="entry name" value="Peptidase_S28"/>
</dbReference>
<dbReference type="InterPro" id="IPR029058">
    <property type="entry name" value="AB_hydrolase_fold"/>
</dbReference>
<dbReference type="GO" id="GO:0004180">
    <property type="term" value="F:carboxypeptidase activity"/>
    <property type="evidence" value="ECO:0007669"/>
    <property type="project" value="UniProtKB-KW"/>
</dbReference>
<protein>
    <submittedName>
        <fullName evidence="6">Serine carboxypeptidase S28-domain-containing protein</fullName>
    </submittedName>
</protein>
<keyword evidence="4" id="KW-0378">Hydrolase</keyword>
<accession>A0A5N5XFU6</accession>
<dbReference type="GO" id="GO:0006508">
    <property type="term" value="P:proteolysis"/>
    <property type="evidence" value="ECO:0007669"/>
    <property type="project" value="UniProtKB-KW"/>
</dbReference>
<evidence type="ECO:0000256" key="1">
    <source>
        <dbReference type="ARBA" id="ARBA00011079"/>
    </source>
</evidence>
<keyword evidence="3" id="KW-0732">Signal</keyword>
<evidence type="ECO:0000256" key="2">
    <source>
        <dbReference type="ARBA" id="ARBA00022670"/>
    </source>
</evidence>
<sequence>MRIELFLTTVSLGIFAGPAMGLGLLKGSKQMRDMQLAAELDLDPGTLFLGKTIHSVIAEAITQKDVTPEYITIPLDHNGTSAGTYQNRFWVNDAYYKAGSPIIMYDAGETNAEPIAKSHLTSDQSFFKKILEELNAIGIIWEHRYYGNSTPFPVNKDTPPEHFKYHTTKQALEDIPYFAQKFSRPNLSNLDLTPSSTPWVLVGGSYAGIRAAFARNDYPDVIFAAYSSSAPVQAQVNMSIYYDQVYRGMVGHGLGNCAKDIHAALEYIDEQLSASNTTAAIKQLFFGPGAEKNSNEGFTAALVTLYNNFQSHGIGGTKGSLSEFCGYLEVDPVTKQPAGPGGLAPTRGSKYVAERWAAWPVFTPLVNYYFETNCRGLNATLPPSCELNMLYTDPDSISWTWQYCTEWGFYQSNNFGPHALVSRYQTLEYQQEICNSQFPKAVANGMLPPRPRTEALNEEYGGWIIRPSNTYFSGGEFDPWRTLSVLTTEDIAPGIAPHDITFSTEIPNCGETKKGTVFGYILKDSEHCFDFQAASEEGKASRDLFKKALTTWLPCFKPPKSHST</sequence>
<evidence type="ECO:0000256" key="3">
    <source>
        <dbReference type="ARBA" id="ARBA00022729"/>
    </source>
</evidence>
<reference evidence="6 7" key="1">
    <citation type="submission" date="2019-04" db="EMBL/GenBank/DDBJ databases">
        <title>Friends and foes A comparative genomics study of 23 Aspergillus species from section Flavi.</title>
        <authorList>
            <consortium name="DOE Joint Genome Institute"/>
            <person name="Kjaerbolling I."/>
            <person name="Vesth T."/>
            <person name="Frisvad J.C."/>
            <person name="Nybo J.L."/>
            <person name="Theobald S."/>
            <person name="Kildgaard S."/>
            <person name="Isbrandt T."/>
            <person name="Kuo A."/>
            <person name="Sato A."/>
            <person name="Lyhne E.K."/>
            <person name="Kogle M.E."/>
            <person name="Wiebenga A."/>
            <person name="Kun R.S."/>
            <person name="Lubbers R.J."/>
            <person name="Makela M.R."/>
            <person name="Barry K."/>
            <person name="Chovatia M."/>
            <person name="Clum A."/>
            <person name="Daum C."/>
            <person name="Haridas S."/>
            <person name="He G."/>
            <person name="LaButti K."/>
            <person name="Lipzen A."/>
            <person name="Mondo S."/>
            <person name="Riley R."/>
            <person name="Salamov A."/>
            <person name="Simmons B.A."/>
            <person name="Magnuson J.K."/>
            <person name="Henrissat B."/>
            <person name="Mortensen U.H."/>
            <person name="Larsen T.O."/>
            <person name="Devries R.P."/>
            <person name="Grigoriev I.V."/>
            <person name="Machida M."/>
            <person name="Baker S.E."/>
            <person name="Andersen M.R."/>
        </authorList>
    </citation>
    <scope>NUCLEOTIDE SEQUENCE [LARGE SCALE GENOMIC DNA]</scope>
    <source>
        <strain evidence="6 7">CBS 151.66</strain>
    </source>
</reference>
<dbReference type="GO" id="GO:0070008">
    <property type="term" value="F:serine-type exopeptidase activity"/>
    <property type="evidence" value="ECO:0007669"/>
    <property type="project" value="InterPro"/>
</dbReference>
<gene>
    <name evidence="6" type="ORF">BDV29DRAFT_196769</name>
</gene>
<dbReference type="Gene3D" id="3.40.50.1820">
    <property type="entry name" value="alpha/beta hydrolase"/>
    <property type="match status" value="2"/>
</dbReference>
<dbReference type="EMBL" id="ML732149">
    <property type="protein sequence ID" value="KAB8079608.1"/>
    <property type="molecule type" value="Genomic_DNA"/>
</dbReference>
<proteinExistence type="inferred from homology"/>
<dbReference type="Pfam" id="PF05577">
    <property type="entry name" value="Peptidase_S28"/>
    <property type="match status" value="1"/>
</dbReference>
<evidence type="ECO:0000313" key="6">
    <source>
        <dbReference type="EMBL" id="KAB8079608.1"/>
    </source>
</evidence>
<evidence type="ECO:0000313" key="7">
    <source>
        <dbReference type="Proteomes" id="UP000326565"/>
    </source>
</evidence>
<dbReference type="GO" id="GO:0008239">
    <property type="term" value="F:dipeptidyl-peptidase activity"/>
    <property type="evidence" value="ECO:0007669"/>
    <property type="project" value="TreeGrafter"/>
</dbReference>
<keyword evidence="6" id="KW-0121">Carboxypeptidase</keyword>
<dbReference type="Proteomes" id="UP000326565">
    <property type="component" value="Unassembled WGS sequence"/>
</dbReference>
<keyword evidence="7" id="KW-1185">Reference proteome</keyword>
<evidence type="ECO:0000256" key="4">
    <source>
        <dbReference type="ARBA" id="ARBA00022801"/>
    </source>
</evidence>
<dbReference type="SUPFAM" id="SSF53474">
    <property type="entry name" value="alpha/beta-Hydrolases"/>
    <property type="match status" value="1"/>
</dbReference>